<accession>A0A0F9WPH3</accession>
<evidence type="ECO:0000313" key="2">
    <source>
        <dbReference type="EMBL" id="KKN80618.1"/>
    </source>
</evidence>
<dbReference type="GO" id="GO:0006270">
    <property type="term" value="P:DNA replication initiation"/>
    <property type="evidence" value="ECO:0007669"/>
    <property type="project" value="InterPro"/>
</dbReference>
<evidence type="ECO:0000259" key="1">
    <source>
        <dbReference type="SMART" id="SM00760"/>
    </source>
</evidence>
<dbReference type="EMBL" id="LAZR01000227">
    <property type="protein sequence ID" value="KKN80618.1"/>
    <property type="molecule type" value="Genomic_DNA"/>
</dbReference>
<dbReference type="Pfam" id="PF08299">
    <property type="entry name" value="Bac_DnaA_C"/>
    <property type="match status" value="1"/>
</dbReference>
<dbReference type="SUPFAM" id="SSF48295">
    <property type="entry name" value="TrpR-like"/>
    <property type="match status" value="1"/>
</dbReference>
<dbReference type="GO" id="GO:0005886">
    <property type="term" value="C:plasma membrane"/>
    <property type="evidence" value="ECO:0007669"/>
    <property type="project" value="TreeGrafter"/>
</dbReference>
<dbReference type="GO" id="GO:0003688">
    <property type="term" value="F:DNA replication origin binding"/>
    <property type="evidence" value="ECO:0007669"/>
    <property type="project" value="TreeGrafter"/>
</dbReference>
<protein>
    <recommendedName>
        <fullName evidence="1">Chromosomal replication initiator DnaA C-terminal domain-containing protein</fullName>
    </recommendedName>
</protein>
<dbReference type="PANTHER" id="PTHR30050:SF5">
    <property type="entry name" value="DNAA REGULATORY INACTIVATOR HDA"/>
    <property type="match status" value="1"/>
</dbReference>
<sequence>MNGPTIRCIQRETAIAFDVPLDAMTERGATRDLTRARHAAMYLARCLTNKSFPVVARCFGRDHATIMYGVDRVRHFHQRDPDFKRRINAAAEAVAKTVK</sequence>
<gene>
    <name evidence="2" type="ORF">LCGC14_0327100</name>
</gene>
<dbReference type="InterPro" id="IPR013159">
    <property type="entry name" value="DnaA_C"/>
</dbReference>
<proteinExistence type="predicted"/>
<dbReference type="GO" id="GO:0005524">
    <property type="term" value="F:ATP binding"/>
    <property type="evidence" value="ECO:0007669"/>
    <property type="project" value="InterPro"/>
</dbReference>
<feature type="domain" description="Chromosomal replication initiator DnaA C-terminal" evidence="1">
    <location>
        <begin position="5"/>
        <end position="73"/>
    </location>
</feature>
<organism evidence="2">
    <name type="scientific">marine sediment metagenome</name>
    <dbReference type="NCBI Taxonomy" id="412755"/>
    <lineage>
        <taxon>unclassified sequences</taxon>
        <taxon>metagenomes</taxon>
        <taxon>ecological metagenomes</taxon>
    </lineage>
</organism>
<dbReference type="PANTHER" id="PTHR30050">
    <property type="entry name" value="CHROMOSOMAL REPLICATION INITIATOR PROTEIN DNAA"/>
    <property type="match status" value="1"/>
</dbReference>
<dbReference type="SMART" id="SM00760">
    <property type="entry name" value="Bac_DnaA_C"/>
    <property type="match status" value="1"/>
</dbReference>
<dbReference type="Gene3D" id="1.10.1750.10">
    <property type="match status" value="1"/>
</dbReference>
<dbReference type="CDD" id="cd06571">
    <property type="entry name" value="Bac_DnaA_C"/>
    <property type="match status" value="1"/>
</dbReference>
<reference evidence="2" key="1">
    <citation type="journal article" date="2015" name="Nature">
        <title>Complex archaea that bridge the gap between prokaryotes and eukaryotes.</title>
        <authorList>
            <person name="Spang A."/>
            <person name="Saw J.H."/>
            <person name="Jorgensen S.L."/>
            <person name="Zaremba-Niedzwiedzka K."/>
            <person name="Martijn J."/>
            <person name="Lind A.E."/>
            <person name="van Eijk R."/>
            <person name="Schleper C."/>
            <person name="Guy L."/>
            <person name="Ettema T.J."/>
        </authorList>
    </citation>
    <scope>NUCLEOTIDE SEQUENCE</scope>
</reference>
<dbReference type="GO" id="GO:0006275">
    <property type="term" value="P:regulation of DNA replication"/>
    <property type="evidence" value="ECO:0007669"/>
    <property type="project" value="InterPro"/>
</dbReference>
<comment type="caution">
    <text evidence="2">The sequence shown here is derived from an EMBL/GenBank/DDBJ whole genome shotgun (WGS) entry which is preliminary data.</text>
</comment>
<name>A0A0F9WPH3_9ZZZZ</name>
<dbReference type="InterPro" id="IPR010921">
    <property type="entry name" value="Trp_repressor/repl_initiator"/>
</dbReference>
<dbReference type="AlphaFoldDB" id="A0A0F9WPH3"/>